<dbReference type="InterPro" id="IPR036259">
    <property type="entry name" value="MFS_trans_sf"/>
</dbReference>
<dbReference type="Pfam" id="PF00083">
    <property type="entry name" value="Sugar_tr"/>
    <property type="match status" value="1"/>
</dbReference>
<feature type="transmembrane region" description="Helical" evidence="8">
    <location>
        <begin position="342"/>
        <end position="362"/>
    </location>
</feature>
<keyword evidence="2 6" id="KW-0813">Transport</keyword>
<dbReference type="PROSITE" id="PS00216">
    <property type="entry name" value="SUGAR_TRANSPORT_1"/>
    <property type="match status" value="1"/>
</dbReference>
<dbReference type="InterPro" id="IPR005828">
    <property type="entry name" value="MFS_sugar_transport-like"/>
</dbReference>
<dbReference type="GeneID" id="102807034"/>
<feature type="transmembrane region" description="Helical" evidence="8">
    <location>
        <begin position="95"/>
        <end position="115"/>
    </location>
</feature>
<dbReference type="PROSITE" id="PS00217">
    <property type="entry name" value="SUGAR_TRANSPORT_2"/>
    <property type="match status" value="1"/>
</dbReference>
<dbReference type="NCBIfam" id="TIGR00879">
    <property type="entry name" value="SP"/>
    <property type="match status" value="1"/>
</dbReference>
<feature type="region of interest" description="Disordered" evidence="7">
    <location>
        <begin position="1"/>
        <end position="24"/>
    </location>
</feature>
<reference evidence="11" key="1">
    <citation type="submission" date="2025-08" db="UniProtKB">
        <authorList>
            <consortium name="RefSeq"/>
        </authorList>
    </citation>
    <scope>IDENTIFICATION</scope>
    <source>
        <tissue evidence="11">Testes</tissue>
    </source>
</reference>
<feature type="transmembrane region" description="Helical" evidence="8">
    <location>
        <begin position="467"/>
        <end position="488"/>
    </location>
</feature>
<keyword evidence="3 8" id="KW-0812">Transmembrane</keyword>
<dbReference type="InterPro" id="IPR005829">
    <property type="entry name" value="Sugar_transporter_CS"/>
</dbReference>
<feature type="domain" description="Major facilitator superfamily (MFS) profile" evidence="9">
    <location>
        <begin position="46"/>
        <end position="492"/>
    </location>
</feature>
<dbReference type="PANTHER" id="PTHR23503:SF8">
    <property type="entry name" value="FACILITATED GLUCOSE TRANSPORTER PROTEIN 1"/>
    <property type="match status" value="1"/>
</dbReference>
<dbReference type="InterPro" id="IPR045263">
    <property type="entry name" value="GLUT"/>
</dbReference>
<proteinExistence type="inferred from homology"/>
<evidence type="ECO:0000256" key="3">
    <source>
        <dbReference type="ARBA" id="ARBA00022692"/>
    </source>
</evidence>
<dbReference type="InterPro" id="IPR020846">
    <property type="entry name" value="MFS_dom"/>
</dbReference>
<feature type="transmembrane region" description="Helical" evidence="8">
    <location>
        <begin position="156"/>
        <end position="176"/>
    </location>
</feature>
<evidence type="ECO:0000313" key="10">
    <source>
        <dbReference type="Proteomes" id="UP000694865"/>
    </source>
</evidence>
<dbReference type="Proteomes" id="UP000694865">
    <property type="component" value="Unplaced"/>
</dbReference>
<evidence type="ECO:0000259" key="9">
    <source>
        <dbReference type="PROSITE" id="PS50850"/>
    </source>
</evidence>
<protein>
    <submittedName>
        <fullName evidence="11">Solute carrier family 2, facilitated glucose transporter member 3-like</fullName>
    </submittedName>
</protein>
<dbReference type="RefSeq" id="XP_006819907.1">
    <property type="nucleotide sequence ID" value="XM_006819844.1"/>
</dbReference>
<evidence type="ECO:0000256" key="2">
    <source>
        <dbReference type="ARBA" id="ARBA00022448"/>
    </source>
</evidence>
<evidence type="ECO:0000256" key="6">
    <source>
        <dbReference type="RuleBase" id="RU003346"/>
    </source>
</evidence>
<sequence length="523" mass="58451">MEDEKDEKDFDDENYYSELQGNDDNGDKNPIIHVARDHVTVTLIFAVSSAVWGSFQFGYNTGVVNAPQMLIETFINDTYKSRYNVKFMPEDRIQFLWAFIVAIFSIGGLFGSFCAGKIANAVGRSHGMLFSTVLSILAGLLMWFSKQASSYEMLVIGRFIIGFYCGISTGLVPMYLSEIAPTNLRGAVGVFHQLFVTIGVLVSQILGLNEILGTEQYWPLLLGLTIIPAVYQILTLPFCPESPRYLLFNKQKVKESEKALQRLRGTLYVMSDMKEMKEEYEKEKKEEKTSVIGLFKIESLRRPLVISVVLQISQQFSGINVVLYYSTLLFISAGISEKNSQYATVSTGITLVVFTLISVPLMDRVGRRTLHLSGLAGMICAATTLTLGLILLKYDVWNGAAIISIISTIVFVASFSIGPGSIPWLIVVELFAHGERAAAMSVAYPINWLSNFLVGISFPALLSALNAYVFLLYIVLLLFFWLFTFKFVPETKNKSFEEIVSIFRQQSMKDYGTSDVTDKDKPS</sequence>
<keyword evidence="10" id="KW-1185">Reference proteome</keyword>
<gene>
    <name evidence="11" type="primary">LOC102807034</name>
</gene>
<evidence type="ECO:0000256" key="4">
    <source>
        <dbReference type="ARBA" id="ARBA00022989"/>
    </source>
</evidence>
<evidence type="ECO:0000256" key="1">
    <source>
        <dbReference type="ARBA" id="ARBA00004141"/>
    </source>
</evidence>
<dbReference type="PROSITE" id="PS50850">
    <property type="entry name" value="MFS"/>
    <property type="match status" value="1"/>
</dbReference>
<feature type="transmembrane region" description="Helical" evidence="8">
    <location>
        <begin position="316"/>
        <end position="336"/>
    </location>
</feature>
<feature type="transmembrane region" description="Helical" evidence="8">
    <location>
        <begin position="188"/>
        <end position="206"/>
    </location>
</feature>
<dbReference type="Gene3D" id="1.20.1250.20">
    <property type="entry name" value="MFS general substrate transporter like domains"/>
    <property type="match status" value="1"/>
</dbReference>
<feature type="transmembrane region" description="Helical" evidence="8">
    <location>
        <begin position="38"/>
        <end position="59"/>
    </location>
</feature>
<feature type="transmembrane region" description="Helical" evidence="8">
    <location>
        <begin position="374"/>
        <end position="394"/>
    </location>
</feature>
<comment type="similarity">
    <text evidence="6">Belongs to the major facilitator superfamily. Sugar transporter (TC 2.A.1.1) family.</text>
</comment>
<feature type="transmembrane region" description="Helical" evidence="8">
    <location>
        <begin position="127"/>
        <end position="144"/>
    </location>
</feature>
<dbReference type="SUPFAM" id="SSF103473">
    <property type="entry name" value="MFS general substrate transporter"/>
    <property type="match status" value="1"/>
</dbReference>
<feature type="transmembrane region" description="Helical" evidence="8">
    <location>
        <begin position="438"/>
        <end position="461"/>
    </location>
</feature>
<organism evidence="10 11">
    <name type="scientific">Saccoglossus kowalevskii</name>
    <name type="common">Acorn worm</name>
    <dbReference type="NCBI Taxonomy" id="10224"/>
    <lineage>
        <taxon>Eukaryota</taxon>
        <taxon>Metazoa</taxon>
        <taxon>Hemichordata</taxon>
        <taxon>Enteropneusta</taxon>
        <taxon>Harrimaniidae</taxon>
        <taxon>Saccoglossus</taxon>
    </lineage>
</organism>
<keyword evidence="5 8" id="KW-0472">Membrane</keyword>
<evidence type="ECO:0000256" key="8">
    <source>
        <dbReference type="SAM" id="Phobius"/>
    </source>
</evidence>
<comment type="subcellular location">
    <subcellularLocation>
        <location evidence="1">Membrane</location>
        <topology evidence="1">Multi-pass membrane protein</topology>
    </subcellularLocation>
</comment>
<evidence type="ECO:0000256" key="7">
    <source>
        <dbReference type="SAM" id="MobiDB-lite"/>
    </source>
</evidence>
<dbReference type="InterPro" id="IPR003663">
    <property type="entry name" value="Sugar/inositol_transpt"/>
</dbReference>
<feature type="transmembrane region" description="Helical" evidence="8">
    <location>
        <begin position="400"/>
        <end position="426"/>
    </location>
</feature>
<feature type="compositionally biased region" description="Acidic residues" evidence="7">
    <location>
        <begin position="1"/>
        <end position="15"/>
    </location>
</feature>
<dbReference type="PRINTS" id="PR00171">
    <property type="entry name" value="SUGRTRNSPORT"/>
</dbReference>
<accession>A0ABM0MIR6</accession>
<feature type="transmembrane region" description="Helical" evidence="8">
    <location>
        <begin position="218"/>
        <end position="239"/>
    </location>
</feature>
<keyword evidence="4 8" id="KW-1133">Transmembrane helix</keyword>
<evidence type="ECO:0000256" key="5">
    <source>
        <dbReference type="ARBA" id="ARBA00023136"/>
    </source>
</evidence>
<evidence type="ECO:0000313" key="11">
    <source>
        <dbReference type="RefSeq" id="XP_006819907.1"/>
    </source>
</evidence>
<dbReference type="PANTHER" id="PTHR23503">
    <property type="entry name" value="SOLUTE CARRIER FAMILY 2"/>
    <property type="match status" value="1"/>
</dbReference>
<name>A0ABM0MIR6_SACKO</name>